<organism evidence="3 4">
    <name type="scientific">Hyalella azteca</name>
    <name type="common">Amphipod</name>
    <dbReference type="NCBI Taxonomy" id="294128"/>
    <lineage>
        <taxon>Eukaryota</taxon>
        <taxon>Metazoa</taxon>
        <taxon>Ecdysozoa</taxon>
        <taxon>Arthropoda</taxon>
        <taxon>Crustacea</taxon>
        <taxon>Multicrustacea</taxon>
        <taxon>Malacostraca</taxon>
        <taxon>Eumalacostraca</taxon>
        <taxon>Peracarida</taxon>
        <taxon>Amphipoda</taxon>
        <taxon>Senticaudata</taxon>
        <taxon>Talitrida</taxon>
        <taxon>Talitroidea</taxon>
        <taxon>Hyalellidae</taxon>
        <taxon>Hyalella</taxon>
    </lineage>
</organism>
<reference evidence="4" key="1">
    <citation type="submission" date="2025-08" db="UniProtKB">
        <authorList>
            <consortium name="RefSeq"/>
        </authorList>
    </citation>
    <scope>IDENTIFICATION</scope>
    <source>
        <tissue evidence="4">Whole organism</tissue>
    </source>
</reference>
<feature type="region of interest" description="Disordered" evidence="1">
    <location>
        <begin position="30"/>
        <end position="56"/>
    </location>
</feature>
<accession>A0A8B7NY76</accession>
<feature type="domain" description="PiggyBac transposable element-derived protein" evidence="2">
    <location>
        <begin position="143"/>
        <end position="204"/>
    </location>
</feature>
<dbReference type="GeneID" id="108675219"/>
<keyword evidence="3" id="KW-1185">Reference proteome</keyword>
<feature type="region of interest" description="Disordered" evidence="1">
    <location>
        <begin position="71"/>
        <end position="115"/>
    </location>
</feature>
<dbReference type="OrthoDB" id="6714704at2759"/>
<feature type="compositionally biased region" description="Basic and acidic residues" evidence="1">
    <location>
        <begin position="89"/>
        <end position="98"/>
    </location>
</feature>
<dbReference type="PANTHER" id="PTHR47055">
    <property type="entry name" value="DDE_TNP_1_7 DOMAIN-CONTAINING PROTEIN"/>
    <property type="match status" value="1"/>
</dbReference>
<evidence type="ECO:0000313" key="3">
    <source>
        <dbReference type="Proteomes" id="UP000694843"/>
    </source>
</evidence>
<evidence type="ECO:0000313" key="4">
    <source>
        <dbReference type="RefSeq" id="XP_018018697.1"/>
    </source>
</evidence>
<name>A0A8B7NY76_HYAAZ</name>
<dbReference type="GO" id="GO:0043565">
    <property type="term" value="F:sequence-specific DNA binding"/>
    <property type="evidence" value="ECO:0007669"/>
    <property type="project" value="TreeGrafter"/>
</dbReference>
<evidence type="ECO:0000256" key="1">
    <source>
        <dbReference type="SAM" id="MobiDB-lite"/>
    </source>
</evidence>
<feature type="compositionally biased region" description="Acidic residues" evidence="1">
    <location>
        <begin position="37"/>
        <end position="47"/>
    </location>
</feature>
<gene>
    <name evidence="4" type="primary">LOC108675219</name>
</gene>
<dbReference type="PANTHER" id="PTHR47055:SF3">
    <property type="entry name" value="PHORBOL-ESTER_DAG-TYPE DOMAIN-CONTAINING PROTEIN"/>
    <property type="match status" value="1"/>
</dbReference>
<dbReference type="Proteomes" id="UP000694843">
    <property type="component" value="Unplaced"/>
</dbReference>
<sequence length="213" mass="23944">MASRGKFLTMHEILGILEEDESHADVYIEPNDPGLLTDEDSADEVDSDSGLIDNLSGRQLTGNAEAVFNDGRRTTEDDCEDQLSGNDEAFFHNERSTTEDDGEAHDSSPINNYKTPKCSLGTSLTPGDRIFPEANYAKYRDFTPVELFELFFDDDVWNLLVDQTIVYATFKGETDFLVSKDEMKVFLGILIVSGIVPLSSRRMFLEKFICDKK</sequence>
<evidence type="ECO:0000259" key="2">
    <source>
        <dbReference type="Pfam" id="PF13843"/>
    </source>
</evidence>
<dbReference type="InterPro" id="IPR029526">
    <property type="entry name" value="PGBD"/>
</dbReference>
<dbReference type="KEGG" id="hazt:108675219"/>
<dbReference type="InterPro" id="IPR052638">
    <property type="entry name" value="PiggyBac_TE-derived"/>
</dbReference>
<dbReference type="AlphaFoldDB" id="A0A8B7NY76"/>
<dbReference type="RefSeq" id="XP_018018697.1">
    <property type="nucleotide sequence ID" value="XM_018163208.1"/>
</dbReference>
<protein>
    <submittedName>
        <fullName evidence="4">PiggyBac transposable element-derived protein 3-like</fullName>
    </submittedName>
</protein>
<proteinExistence type="predicted"/>
<dbReference type="Pfam" id="PF13843">
    <property type="entry name" value="DDE_Tnp_1_7"/>
    <property type="match status" value="1"/>
</dbReference>